<dbReference type="InterPro" id="IPR017850">
    <property type="entry name" value="Alkaline_phosphatase_core_sf"/>
</dbReference>
<evidence type="ECO:0000256" key="1">
    <source>
        <dbReference type="ARBA" id="ARBA00010373"/>
    </source>
</evidence>
<keyword evidence="7" id="KW-1185">Reference proteome</keyword>
<dbReference type="PANTHER" id="PTHR21110:SF0">
    <property type="entry name" value="PHOSPHOPENTOMUTASE"/>
    <property type="match status" value="1"/>
</dbReference>
<evidence type="ECO:0000313" key="7">
    <source>
        <dbReference type="Proteomes" id="UP000294854"/>
    </source>
</evidence>
<protein>
    <recommendedName>
        <fullName evidence="5">Metalloenzyme domain-containing protein</fullName>
    </recommendedName>
</protein>
<evidence type="ECO:0000256" key="3">
    <source>
        <dbReference type="ARBA" id="ARBA00023211"/>
    </source>
</evidence>
<dbReference type="AlphaFoldDB" id="A0A4R5NLB4"/>
<accession>A0A4R5NLB4</accession>
<dbReference type="SUPFAM" id="SSF53649">
    <property type="entry name" value="Alkaline phosphatase-like"/>
    <property type="match status" value="1"/>
</dbReference>
<dbReference type="RefSeq" id="WP_010620239.1">
    <property type="nucleotide sequence ID" value="NZ_PUFO01000066.1"/>
</dbReference>
<reference evidence="6 7" key="1">
    <citation type="journal article" date="2019" name="Appl. Microbiol. Biotechnol.">
        <title>Uncovering carbohydrate metabolism through a genotype-phenotype association study of 56 lactic acid bacteria genomes.</title>
        <authorList>
            <person name="Buron-Moles G."/>
            <person name="Chailyan A."/>
            <person name="Dolejs I."/>
            <person name="Forster J."/>
            <person name="Miks M.H."/>
        </authorList>
    </citation>
    <scope>NUCLEOTIDE SEQUENCE [LARGE SCALE GENOMIC DNA]</scope>
    <source>
        <strain evidence="6 7">ATCC 49373</strain>
    </source>
</reference>
<dbReference type="Gene3D" id="3.40.720.10">
    <property type="entry name" value="Alkaline Phosphatase, subunit A"/>
    <property type="match status" value="1"/>
</dbReference>
<keyword evidence="2" id="KW-0479">Metal-binding</keyword>
<evidence type="ECO:0000313" key="6">
    <source>
        <dbReference type="EMBL" id="TDG75483.1"/>
    </source>
</evidence>
<proteinExistence type="inferred from homology"/>
<dbReference type="GO" id="GO:0008973">
    <property type="term" value="F:phosphopentomutase activity"/>
    <property type="evidence" value="ECO:0007669"/>
    <property type="project" value="InterPro"/>
</dbReference>
<keyword evidence="3" id="KW-0464">Manganese</keyword>
<name>A0A4R5NLB4_9LACO</name>
<dbReference type="EMBL" id="PUFO01000066">
    <property type="protein sequence ID" value="TDG75483.1"/>
    <property type="molecule type" value="Genomic_DNA"/>
</dbReference>
<dbReference type="GO" id="GO:0043094">
    <property type="term" value="P:metabolic compound salvage"/>
    <property type="evidence" value="ECO:0007669"/>
    <property type="project" value="InterPro"/>
</dbReference>
<dbReference type="Pfam" id="PF01676">
    <property type="entry name" value="Metalloenzyme"/>
    <property type="match status" value="1"/>
</dbReference>
<keyword evidence="4" id="KW-0413">Isomerase</keyword>
<dbReference type="InterPro" id="IPR006124">
    <property type="entry name" value="Metalloenzyme"/>
</dbReference>
<dbReference type="GO" id="GO:0000287">
    <property type="term" value="F:magnesium ion binding"/>
    <property type="evidence" value="ECO:0007669"/>
    <property type="project" value="InterPro"/>
</dbReference>
<dbReference type="GO" id="GO:0009117">
    <property type="term" value="P:nucleotide metabolic process"/>
    <property type="evidence" value="ECO:0007669"/>
    <property type="project" value="InterPro"/>
</dbReference>
<comment type="caution">
    <text evidence="6">The sequence shown here is derived from an EMBL/GenBank/DDBJ whole genome shotgun (WGS) entry which is preliminary data.</text>
</comment>
<evidence type="ECO:0000256" key="2">
    <source>
        <dbReference type="ARBA" id="ARBA00022723"/>
    </source>
</evidence>
<dbReference type="PANTHER" id="PTHR21110">
    <property type="entry name" value="PHOSPHOPENTOMUTASE"/>
    <property type="match status" value="1"/>
</dbReference>
<dbReference type="OrthoDB" id="9769930at2"/>
<evidence type="ECO:0000256" key="4">
    <source>
        <dbReference type="ARBA" id="ARBA00023235"/>
    </source>
</evidence>
<evidence type="ECO:0000259" key="5">
    <source>
        <dbReference type="Pfam" id="PF01676"/>
    </source>
</evidence>
<sequence length="273" mass="30120">MTFRRVFVIDLGAMGIGESPDANRFDSVGADSLGQIDNAMPDRLTLPTLTQLGLGNLRHKNPLKHVTEVEKPLGFFGQIRPANENNAFASGIRESWDLTSEGRTTSAFDYLAIRHEQVLLASPLISYLSNQATTKRLLVHRNQEALQLLAAEIGEGNYRLSYFQLPEFQQDYNTATAAELGDLLMVFDSQLELIMQVMKRSDLLLITANHSVNPENPDQMTREYLPLFAYSPALKGGKALGIKKSLSDLGATVLENFDFAGLGPGTSFLSELK</sequence>
<dbReference type="Proteomes" id="UP000294854">
    <property type="component" value="Unassembled WGS sequence"/>
</dbReference>
<organism evidence="6 7">
    <name type="scientific">Secundilactobacillus malefermentans</name>
    <dbReference type="NCBI Taxonomy" id="176292"/>
    <lineage>
        <taxon>Bacteria</taxon>
        <taxon>Bacillati</taxon>
        <taxon>Bacillota</taxon>
        <taxon>Bacilli</taxon>
        <taxon>Lactobacillales</taxon>
        <taxon>Lactobacillaceae</taxon>
        <taxon>Secundilactobacillus</taxon>
    </lineage>
</organism>
<dbReference type="InterPro" id="IPR010045">
    <property type="entry name" value="DeoB"/>
</dbReference>
<comment type="similarity">
    <text evidence="1">Belongs to the phosphopentomutase family.</text>
</comment>
<gene>
    <name evidence="6" type="ORF">C5L31_000357</name>
</gene>
<dbReference type="STRING" id="1122149.FD44_GL001515"/>
<feature type="domain" description="Metalloenzyme" evidence="5">
    <location>
        <begin position="5"/>
        <end position="259"/>
    </location>
</feature>
<dbReference type="GO" id="GO:0005829">
    <property type="term" value="C:cytosol"/>
    <property type="evidence" value="ECO:0007669"/>
    <property type="project" value="TreeGrafter"/>
</dbReference>